<protein>
    <recommendedName>
        <fullName evidence="1">NodB homology domain-containing protein</fullName>
    </recommendedName>
</protein>
<comment type="caution">
    <text evidence="2">The sequence shown here is derived from an EMBL/GenBank/DDBJ whole genome shotgun (WGS) entry which is preliminary data.</text>
</comment>
<evidence type="ECO:0000259" key="1">
    <source>
        <dbReference type="PROSITE" id="PS51677"/>
    </source>
</evidence>
<name>A0ABQ3YSJ4_9ACTN</name>
<keyword evidence="3" id="KW-1185">Reference proteome</keyword>
<evidence type="ECO:0000313" key="2">
    <source>
        <dbReference type="EMBL" id="GIE00508.1"/>
    </source>
</evidence>
<dbReference type="SUPFAM" id="SSF88713">
    <property type="entry name" value="Glycoside hydrolase/deacetylase"/>
    <property type="match status" value="1"/>
</dbReference>
<dbReference type="Pfam" id="PF01522">
    <property type="entry name" value="Polysacc_deac_1"/>
    <property type="match status" value="1"/>
</dbReference>
<proteinExistence type="predicted"/>
<dbReference type="Gene3D" id="3.20.20.370">
    <property type="entry name" value="Glycoside hydrolase/deacetylase"/>
    <property type="match status" value="1"/>
</dbReference>
<reference evidence="2 3" key="1">
    <citation type="submission" date="2021-01" db="EMBL/GenBank/DDBJ databases">
        <title>Whole genome shotgun sequence of Actinoplanes durhamensis NBRC 14914.</title>
        <authorList>
            <person name="Komaki H."/>
            <person name="Tamura T."/>
        </authorList>
    </citation>
    <scope>NUCLEOTIDE SEQUENCE [LARGE SCALE GENOMIC DNA]</scope>
    <source>
        <strain evidence="2 3">NBRC 14914</strain>
    </source>
</reference>
<gene>
    <name evidence="2" type="ORF">Adu01nite_18580</name>
</gene>
<dbReference type="EMBL" id="BOML01000017">
    <property type="protein sequence ID" value="GIE00508.1"/>
    <property type="molecule type" value="Genomic_DNA"/>
</dbReference>
<dbReference type="PANTHER" id="PTHR10587">
    <property type="entry name" value="GLYCOSYL TRANSFERASE-RELATED"/>
    <property type="match status" value="1"/>
</dbReference>
<sequence>MALWAQLGQAAQDAALKWREPAVRAVSRLIPADVLWFVDTKGPVFALTFDDGPSPDTTPGLLEVLARHRAKATFFLVGERVQAHPELVAAITAGGHEIANHLMRDERSAFVPADQFRRDLARVTELLTPYGPVTWFRPGSGVFTPRMLRTAADQHLRAVLGTLVAGNQGGPGDARIAADLTVGVRPGSIVVLHEGSRKRNGVIATTDELLGTLAGRGLSAVTVKELAALDCGS</sequence>
<dbReference type="InterPro" id="IPR011330">
    <property type="entry name" value="Glyco_hydro/deAcase_b/a-brl"/>
</dbReference>
<feature type="domain" description="NodB homology" evidence="1">
    <location>
        <begin position="43"/>
        <end position="233"/>
    </location>
</feature>
<dbReference type="Proteomes" id="UP000637628">
    <property type="component" value="Unassembled WGS sequence"/>
</dbReference>
<dbReference type="PROSITE" id="PS51677">
    <property type="entry name" value="NODB"/>
    <property type="match status" value="1"/>
</dbReference>
<dbReference type="PANTHER" id="PTHR10587:SF137">
    <property type="entry name" value="4-DEOXY-4-FORMAMIDO-L-ARABINOSE-PHOSPHOUNDECAPRENOL DEFORMYLASE ARND-RELATED"/>
    <property type="match status" value="1"/>
</dbReference>
<dbReference type="RefSeq" id="WP_203726147.1">
    <property type="nucleotide sequence ID" value="NZ_BAAATX010000031.1"/>
</dbReference>
<dbReference type="InterPro" id="IPR050248">
    <property type="entry name" value="Polysacc_deacetylase_ArnD"/>
</dbReference>
<accession>A0ABQ3YSJ4</accession>
<organism evidence="2 3">
    <name type="scientific">Paractinoplanes durhamensis</name>
    <dbReference type="NCBI Taxonomy" id="113563"/>
    <lineage>
        <taxon>Bacteria</taxon>
        <taxon>Bacillati</taxon>
        <taxon>Actinomycetota</taxon>
        <taxon>Actinomycetes</taxon>
        <taxon>Micromonosporales</taxon>
        <taxon>Micromonosporaceae</taxon>
        <taxon>Paractinoplanes</taxon>
    </lineage>
</organism>
<dbReference type="CDD" id="cd10917">
    <property type="entry name" value="CE4_NodB_like_6s_7s"/>
    <property type="match status" value="1"/>
</dbReference>
<evidence type="ECO:0000313" key="3">
    <source>
        <dbReference type="Proteomes" id="UP000637628"/>
    </source>
</evidence>
<dbReference type="InterPro" id="IPR002509">
    <property type="entry name" value="NODB_dom"/>
</dbReference>